<evidence type="ECO:0000256" key="2">
    <source>
        <dbReference type="ARBA" id="ARBA00022490"/>
    </source>
</evidence>
<dbReference type="InterPro" id="IPR012340">
    <property type="entry name" value="NA-bd_OB-fold"/>
</dbReference>
<evidence type="ECO:0000256" key="7">
    <source>
        <dbReference type="HAMAP-Rule" id="MF_00945"/>
    </source>
</evidence>
<dbReference type="FunFam" id="3.30.300.20:FF:000002">
    <property type="entry name" value="Transcription termination/antitermination protein NusA"/>
    <property type="match status" value="1"/>
</dbReference>
<keyword evidence="4 7" id="KW-0694">RNA-binding</keyword>
<dbReference type="InterPro" id="IPR009019">
    <property type="entry name" value="KH_sf_prok-type"/>
</dbReference>
<comment type="subunit">
    <text evidence="7">Monomer. Binds directly to the core enzyme of the DNA-dependent RNA polymerase and to nascent RNA.</text>
</comment>
<dbReference type="InterPro" id="IPR025249">
    <property type="entry name" value="TF_NusA_KH_1st"/>
</dbReference>
<dbReference type="Proteomes" id="UP000051096">
    <property type="component" value="Unassembled WGS sequence"/>
</dbReference>
<keyword evidence="2 7" id="KW-0963">Cytoplasm</keyword>
<evidence type="ECO:0000256" key="8">
    <source>
        <dbReference type="SAM" id="MobiDB-lite"/>
    </source>
</evidence>
<dbReference type="InterPro" id="IPR015946">
    <property type="entry name" value="KH_dom-like_a/b"/>
</dbReference>
<evidence type="ECO:0000256" key="4">
    <source>
        <dbReference type="ARBA" id="ARBA00022884"/>
    </source>
</evidence>
<dbReference type="Pfam" id="PF00575">
    <property type="entry name" value="S1"/>
    <property type="match status" value="1"/>
</dbReference>
<feature type="compositionally biased region" description="Basic and acidic residues" evidence="8">
    <location>
        <begin position="442"/>
        <end position="456"/>
    </location>
</feature>
<reference evidence="10 11" key="1">
    <citation type="journal article" date="2015" name="Microbiome">
        <title>Genomic resolution of linkages in carbon, nitrogen, and sulfur cycling among widespread estuary sediment bacteria.</title>
        <authorList>
            <person name="Baker B.J."/>
            <person name="Lazar C.S."/>
            <person name="Teske A.P."/>
            <person name="Dick G.J."/>
        </authorList>
    </citation>
    <scope>NUCLEOTIDE SEQUENCE [LARGE SCALE GENOMIC DNA]</scope>
    <source>
        <strain evidence="10">SM23_60</strain>
    </source>
</reference>
<dbReference type="HAMAP" id="MF_00945_B">
    <property type="entry name" value="NusA_B"/>
    <property type="match status" value="1"/>
</dbReference>
<feature type="domain" description="S1 motif" evidence="9">
    <location>
        <begin position="138"/>
        <end position="202"/>
    </location>
</feature>
<evidence type="ECO:0000256" key="6">
    <source>
        <dbReference type="ARBA" id="ARBA00023163"/>
    </source>
</evidence>
<proteinExistence type="inferred from homology"/>
<dbReference type="SUPFAM" id="SSF54814">
    <property type="entry name" value="Prokaryotic type KH domain (KH-domain type II)"/>
    <property type="match status" value="2"/>
</dbReference>
<dbReference type="Gene3D" id="2.40.50.140">
    <property type="entry name" value="Nucleic acid-binding proteins"/>
    <property type="match status" value="1"/>
</dbReference>
<keyword evidence="5 7" id="KW-0805">Transcription regulation</keyword>
<dbReference type="InterPro" id="IPR013735">
    <property type="entry name" value="TF_NusA_N"/>
</dbReference>
<evidence type="ECO:0000256" key="1">
    <source>
        <dbReference type="ARBA" id="ARBA00022472"/>
    </source>
</evidence>
<dbReference type="PROSITE" id="PS50126">
    <property type="entry name" value="S1"/>
    <property type="match status" value="1"/>
</dbReference>
<organism evidence="10 11">
    <name type="scientific">candidate division WOR_3 bacterium SM23_60</name>
    <dbReference type="NCBI Taxonomy" id="1703780"/>
    <lineage>
        <taxon>Bacteria</taxon>
        <taxon>Bacteria division WOR-3</taxon>
    </lineage>
</organism>
<sequence>MANEDNLIIENIKSIARARGVKFDYVIESLAEAIKNGVKRRFGKETESEVVVNKSTGQIHIFIVKKVVDEVTEPEREILLEEAREKDAKYAVGDEYRTLISLSELGRTAIESVKQTLTQRVSEAERTRIMAEYDKKVGEIVKGIVKVVSRNEVLVDLGPVEATIPSYGMMKTEHYRLDSPIRAVVSRVDRAQWGPKIILSRTDPKFMERLLFYEIPEVKDGSIEIVRIVREPGTRAKVAVQTLDPRIDPIGACVGYRGSRIQSIVKELSGERIDVIQWSKDPHLQVSRSLSPAKIKEVITIDENHVLAVVPDDDYSKAIGKNGVNVDLASKLCEVEIEIKKESQYEQELAEKALAGISIDEVEELEPTLRKTMKEKGYSNVLSVLKAPVEELKFLLKLDDETVERVLTILHTKEEKKEEAPAKPVEETATERKIRRSKKAKAKIEKERAAKKKASDTEEGEQATADTSKEVEQTKESVSEKPDREETEGEKEVVSETAQEDTQDEKEETDAKEESS</sequence>
<dbReference type="Pfam" id="PF13184">
    <property type="entry name" value="KH_NusA_1st"/>
    <property type="match status" value="1"/>
</dbReference>
<evidence type="ECO:0000256" key="3">
    <source>
        <dbReference type="ARBA" id="ARBA00022814"/>
    </source>
</evidence>
<dbReference type="SMART" id="SM00316">
    <property type="entry name" value="S1"/>
    <property type="match status" value="1"/>
</dbReference>
<feature type="region of interest" description="Disordered" evidence="8">
    <location>
        <begin position="414"/>
        <end position="516"/>
    </location>
</feature>
<feature type="compositionally biased region" description="Basic and acidic residues" evidence="8">
    <location>
        <begin position="467"/>
        <end position="494"/>
    </location>
</feature>
<name>A0A0S8GJD1_UNCW3</name>
<dbReference type="SUPFAM" id="SSF50249">
    <property type="entry name" value="Nucleic acid-binding proteins"/>
    <property type="match status" value="1"/>
</dbReference>
<accession>A0A0S8GJD1</accession>
<feature type="compositionally biased region" description="Acidic residues" evidence="8">
    <location>
        <begin position="498"/>
        <end position="516"/>
    </location>
</feature>
<dbReference type="PATRIC" id="fig|1703780.3.peg.1080"/>
<dbReference type="GO" id="GO:0003723">
    <property type="term" value="F:RNA binding"/>
    <property type="evidence" value="ECO:0007669"/>
    <property type="project" value="UniProtKB-UniRule"/>
</dbReference>
<comment type="caution">
    <text evidence="10">The sequence shown here is derived from an EMBL/GenBank/DDBJ whole genome shotgun (WGS) entry which is preliminary data.</text>
</comment>
<comment type="similarity">
    <text evidence="7">Belongs to the NusA family.</text>
</comment>
<dbReference type="Pfam" id="PF08529">
    <property type="entry name" value="NusA_N"/>
    <property type="match status" value="1"/>
</dbReference>
<dbReference type="InterPro" id="IPR036555">
    <property type="entry name" value="NusA_N_sf"/>
</dbReference>
<dbReference type="InterPro" id="IPR003029">
    <property type="entry name" value="S1_domain"/>
</dbReference>
<dbReference type="GO" id="GO:0003700">
    <property type="term" value="F:DNA-binding transcription factor activity"/>
    <property type="evidence" value="ECO:0007669"/>
    <property type="project" value="InterPro"/>
</dbReference>
<keyword evidence="6 7" id="KW-0804">Transcription</keyword>
<dbReference type="NCBIfam" id="TIGR01953">
    <property type="entry name" value="NusA"/>
    <property type="match status" value="1"/>
</dbReference>
<dbReference type="PANTHER" id="PTHR22648:SF0">
    <property type="entry name" value="TRANSCRIPTION TERMINATION_ANTITERMINATION PROTEIN NUSA"/>
    <property type="match status" value="1"/>
</dbReference>
<dbReference type="Pfam" id="PF26594">
    <property type="entry name" value="KH_NusA_2nd"/>
    <property type="match status" value="1"/>
</dbReference>
<dbReference type="Gene3D" id="3.30.300.20">
    <property type="match status" value="2"/>
</dbReference>
<dbReference type="GO" id="GO:0006353">
    <property type="term" value="P:DNA-templated transcription termination"/>
    <property type="evidence" value="ECO:0007669"/>
    <property type="project" value="UniProtKB-UniRule"/>
</dbReference>
<feature type="compositionally biased region" description="Basic and acidic residues" evidence="8">
    <location>
        <begin position="414"/>
        <end position="432"/>
    </location>
</feature>
<dbReference type="SUPFAM" id="SSF69705">
    <property type="entry name" value="Transcription factor NusA, N-terminal domain"/>
    <property type="match status" value="1"/>
</dbReference>
<keyword evidence="1 7" id="KW-0806">Transcription termination</keyword>
<evidence type="ECO:0000313" key="11">
    <source>
        <dbReference type="Proteomes" id="UP000051096"/>
    </source>
</evidence>
<dbReference type="AlphaFoldDB" id="A0A0S8GJD1"/>
<dbReference type="CDD" id="cd02134">
    <property type="entry name" value="KH-II_NusA_rpt1"/>
    <property type="match status" value="1"/>
</dbReference>
<dbReference type="GO" id="GO:0005829">
    <property type="term" value="C:cytosol"/>
    <property type="evidence" value="ECO:0007669"/>
    <property type="project" value="TreeGrafter"/>
</dbReference>
<dbReference type="InterPro" id="IPR058582">
    <property type="entry name" value="KH_NusA_2nd"/>
</dbReference>
<dbReference type="GO" id="GO:0031564">
    <property type="term" value="P:transcription antitermination"/>
    <property type="evidence" value="ECO:0007669"/>
    <property type="project" value="UniProtKB-UniRule"/>
</dbReference>
<evidence type="ECO:0000259" key="9">
    <source>
        <dbReference type="PROSITE" id="PS50126"/>
    </source>
</evidence>
<evidence type="ECO:0000313" key="10">
    <source>
        <dbReference type="EMBL" id="KPK73071.1"/>
    </source>
</evidence>
<evidence type="ECO:0000256" key="5">
    <source>
        <dbReference type="ARBA" id="ARBA00023015"/>
    </source>
</evidence>
<dbReference type="PANTHER" id="PTHR22648">
    <property type="entry name" value="TRANSCRIPTION TERMINATION FACTOR NUSA"/>
    <property type="match status" value="1"/>
</dbReference>
<dbReference type="InterPro" id="IPR010213">
    <property type="entry name" value="TF_NusA"/>
</dbReference>
<protein>
    <recommendedName>
        <fullName evidence="7">Transcription termination/antitermination protein NusA</fullName>
    </recommendedName>
</protein>
<dbReference type="EMBL" id="LJUO01000016">
    <property type="protein sequence ID" value="KPK73071.1"/>
    <property type="molecule type" value="Genomic_DNA"/>
</dbReference>
<keyword evidence="3 7" id="KW-0889">Transcription antitermination</keyword>
<comment type="subcellular location">
    <subcellularLocation>
        <location evidence="7">Cytoplasm</location>
    </subcellularLocation>
</comment>
<comment type="function">
    <text evidence="7">Participates in both transcription termination and antitermination.</text>
</comment>
<dbReference type="InterPro" id="IPR030842">
    <property type="entry name" value="TF_NusA_bacterial"/>
</dbReference>
<gene>
    <name evidence="7" type="primary">nusA</name>
    <name evidence="10" type="ORF">AMJ87_02805</name>
</gene>
<dbReference type="Gene3D" id="3.30.1480.10">
    <property type="entry name" value="NusA, N-terminal domain"/>
    <property type="match status" value="1"/>
</dbReference>